<reference evidence="1 2" key="1">
    <citation type="submission" date="2024-06" db="EMBL/GenBank/DDBJ databases">
        <title>Flavobacterium spp. isolated from glacier.</title>
        <authorList>
            <person name="Han D."/>
        </authorList>
    </citation>
    <scope>NUCLEOTIDE SEQUENCE [LARGE SCALE GENOMIC DNA]</scope>
    <source>
        <strain evidence="1 2">LS2P90</strain>
    </source>
</reference>
<keyword evidence="2" id="KW-1185">Reference proteome</keyword>
<evidence type="ECO:0000313" key="2">
    <source>
        <dbReference type="Proteomes" id="UP001600109"/>
    </source>
</evidence>
<dbReference type="Proteomes" id="UP001600109">
    <property type="component" value="Unassembled WGS sequence"/>
</dbReference>
<proteinExistence type="predicted"/>
<evidence type="ECO:0000313" key="1">
    <source>
        <dbReference type="EMBL" id="MFE3866601.1"/>
    </source>
</evidence>
<gene>
    <name evidence="1" type="ORF">ACFX5E_00770</name>
</gene>
<sequence length="260" mass="29128">MKNIYLNTGTINEVFNELETSFKGILNSNNNEFKLALDSNLIKGNIDAVTFINGITSIQASITFSDDTLLSIEPLSKSSVLFAYCTEGSIKHSFGISGHKSILRKHHSAAVTSTRSINTILHFKKNIPVTLSLIKVETEEAAHANSSLISQLKKTFLHRAPNYSYQGLQNLKIAEKFEQLNAVTAHGMIGHTIKKEILQSILALEIEDNTDNLIKMSRAIKRSTLNQINELKKIPYFIKNYAVETLYSKVINSKNRIIFK</sequence>
<dbReference type="RefSeq" id="WP_379853256.1">
    <property type="nucleotide sequence ID" value="NZ_JBHZPZ010000001.1"/>
</dbReference>
<accession>A0ABW6HRH6</accession>
<dbReference type="EMBL" id="JBHZPZ010000001">
    <property type="protein sequence ID" value="MFE3866601.1"/>
    <property type="molecule type" value="Genomic_DNA"/>
</dbReference>
<organism evidence="1 2">
    <name type="scientific">Flavobacterium xylosi</name>
    <dbReference type="NCBI Taxonomy" id="3230415"/>
    <lineage>
        <taxon>Bacteria</taxon>
        <taxon>Pseudomonadati</taxon>
        <taxon>Bacteroidota</taxon>
        <taxon>Flavobacteriia</taxon>
        <taxon>Flavobacteriales</taxon>
        <taxon>Flavobacteriaceae</taxon>
        <taxon>Flavobacterium</taxon>
    </lineage>
</organism>
<protein>
    <submittedName>
        <fullName evidence="1">Uncharacterized protein</fullName>
    </submittedName>
</protein>
<comment type="caution">
    <text evidence="1">The sequence shown here is derived from an EMBL/GenBank/DDBJ whole genome shotgun (WGS) entry which is preliminary data.</text>
</comment>
<name>A0ABW6HRH6_9FLAO</name>